<comment type="caution">
    <text evidence="2">The sequence shown here is derived from an EMBL/GenBank/DDBJ whole genome shotgun (WGS) entry which is preliminary data.</text>
</comment>
<evidence type="ECO:0000259" key="1">
    <source>
        <dbReference type="SMART" id="SM00382"/>
    </source>
</evidence>
<dbReference type="InterPro" id="IPR003593">
    <property type="entry name" value="AAA+_ATPase"/>
</dbReference>
<reference evidence="2" key="2">
    <citation type="journal article" date="2022" name="Sci. Total Environ.">
        <title>Prevalence, transmission, and molecular epidemiology of tet(X)-positive bacteria among humans, animals, and environmental niches in China: An epidemiological, and genomic-based study.</title>
        <authorList>
            <person name="Dong N."/>
            <person name="Zeng Y."/>
            <person name="Cai C."/>
            <person name="Sun C."/>
            <person name="Lu J."/>
            <person name="Liu C."/>
            <person name="Zhou H."/>
            <person name="Sun Q."/>
            <person name="Shu L."/>
            <person name="Wang H."/>
            <person name="Wang Y."/>
            <person name="Wang S."/>
            <person name="Wu C."/>
            <person name="Chan E.W."/>
            <person name="Chen G."/>
            <person name="Shen Z."/>
            <person name="Chen S."/>
            <person name="Zhang R."/>
        </authorList>
    </citation>
    <scope>NUCLEOTIDE SEQUENCE</scope>
    <source>
        <strain evidence="2">R655-4</strain>
    </source>
</reference>
<sequence length="331" mass="37610">MDLNLENHLKVIKITPKSLYKTMNAKEWIEIGKSLPEVKPLFGNIWNENEVAILFGETGSGKSLFSVQLADAISKGDTILGLPTTKKKVLYFDFEISTKSFFKRYSDKYGNVYQFNENFLRAEIDLSNESIDKFTDADGIIKTIKKEIEFHKPEVVIIDNISYISSNNERSKDALEFMKFILSISRLNNIAVLLLAHRPKNPNFNSFLTIDSLAGSKALANFTDVCFGIGKSAIYDSLVYIKELKNRNFPIVYNTDNVIVCSVEFKNSMLQFVFKNLESEESHIVLQKEEDDEINSKILKFKNEGLSNVEIGTKLGVSEGAIRKRLKKLQS</sequence>
<reference evidence="2" key="1">
    <citation type="submission" date="2020-06" db="EMBL/GenBank/DDBJ databases">
        <authorList>
            <person name="Dong N."/>
        </authorList>
    </citation>
    <scope>NUCLEOTIDE SEQUENCE</scope>
    <source>
        <strain evidence="2">R655-4</strain>
    </source>
</reference>
<dbReference type="AlphaFoldDB" id="A0AAJ1QDI5"/>
<name>A0AAJ1QDI5_9FLAO</name>
<dbReference type="Gene3D" id="1.10.10.10">
    <property type="entry name" value="Winged helix-like DNA-binding domain superfamily/Winged helix DNA-binding domain"/>
    <property type="match status" value="1"/>
</dbReference>
<proteinExistence type="predicted"/>
<organism evidence="2 3">
    <name type="scientific">Empedobacter brevis</name>
    <dbReference type="NCBI Taxonomy" id="247"/>
    <lineage>
        <taxon>Bacteria</taxon>
        <taxon>Pseudomonadati</taxon>
        <taxon>Bacteroidota</taxon>
        <taxon>Flavobacteriia</taxon>
        <taxon>Flavobacteriales</taxon>
        <taxon>Weeksellaceae</taxon>
        <taxon>Empedobacter</taxon>
    </lineage>
</organism>
<protein>
    <submittedName>
        <fullName evidence="2">AAA family ATPase</fullName>
    </submittedName>
</protein>
<dbReference type="InterPro" id="IPR036388">
    <property type="entry name" value="WH-like_DNA-bd_sf"/>
</dbReference>
<dbReference type="SMART" id="SM00382">
    <property type="entry name" value="AAA"/>
    <property type="match status" value="1"/>
</dbReference>
<gene>
    <name evidence="2" type="ORF">HX001_06035</name>
</gene>
<evidence type="ECO:0000313" key="3">
    <source>
        <dbReference type="Proteomes" id="UP001170959"/>
    </source>
</evidence>
<dbReference type="EMBL" id="JACAGJ010000002">
    <property type="protein sequence ID" value="MDM1072053.1"/>
    <property type="molecule type" value="Genomic_DNA"/>
</dbReference>
<dbReference type="SUPFAM" id="SSF52540">
    <property type="entry name" value="P-loop containing nucleoside triphosphate hydrolases"/>
    <property type="match status" value="1"/>
</dbReference>
<accession>A0AAJ1QDI5</accession>
<dbReference type="RefSeq" id="WP_286492210.1">
    <property type="nucleotide sequence ID" value="NZ_JACAGJ010000002.1"/>
</dbReference>
<dbReference type="Pfam" id="PF13412">
    <property type="entry name" value="HTH_24"/>
    <property type="match status" value="1"/>
</dbReference>
<feature type="domain" description="AAA+ ATPase" evidence="1">
    <location>
        <begin position="48"/>
        <end position="233"/>
    </location>
</feature>
<dbReference type="InterPro" id="IPR027417">
    <property type="entry name" value="P-loop_NTPase"/>
</dbReference>
<dbReference type="Proteomes" id="UP001170959">
    <property type="component" value="Unassembled WGS sequence"/>
</dbReference>
<dbReference type="Pfam" id="PF13481">
    <property type="entry name" value="AAA_25"/>
    <property type="match status" value="1"/>
</dbReference>
<evidence type="ECO:0000313" key="2">
    <source>
        <dbReference type="EMBL" id="MDM1072053.1"/>
    </source>
</evidence>
<dbReference type="Gene3D" id="3.40.50.300">
    <property type="entry name" value="P-loop containing nucleotide triphosphate hydrolases"/>
    <property type="match status" value="1"/>
</dbReference>